<dbReference type="InterPro" id="IPR008869">
    <property type="entry name" value="MlaC/ttg2D"/>
</dbReference>
<organism evidence="1 2">
    <name type="scientific">Sediminimonas qiaohouensis</name>
    <dbReference type="NCBI Taxonomy" id="552061"/>
    <lineage>
        <taxon>Bacteria</taxon>
        <taxon>Pseudomonadati</taxon>
        <taxon>Pseudomonadota</taxon>
        <taxon>Alphaproteobacteria</taxon>
        <taxon>Rhodobacterales</taxon>
        <taxon>Roseobacteraceae</taxon>
        <taxon>Sediminimonas</taxon>
    </lineage>
</organism>
<evidence type="ECO:0000313" key="1">
    <source>
        <dbReference type="EMBL" id="MTJ04990.1"/>
    </source>
</evidence>
<dbReference type="Pfam" id="PF05494">
    <property type="entry name" value="MlaC"/>
    <property type="match status" value="1"/>
</dbReference>
<dbReference type="PANTHER" id="PTHR36573:SF1">
    <property type="entry name" value="INTERMEMBRANE PHOSPHOLIPID TRANSPORT SYSTEM BINDING PROTEIN MLAC"/>
    <property type="match status" value="1"/>
</dbReference>
<accession>A0A7C9HBF1</accession>
<dbReference type="AlphaFoldDB" id="A0A7C9HBF1"/>
<protein>
    <submittedName>
        <fullName evidence="1">ABC transporter substrate-binding protein</fullName>
    </submittedName>
</protein>
<dbReference type="RefSeq" id="WP_420542236.1">
    <property type="nucleotide sequence ID" value="NZ_VENJ01000013.1"/>
</dbReference>
<gene>
    <name evidence="1" type="ORF">FH759_09910</name>
</gene>
<sequence length="205" mass="22675">MQIPTPNSLSRRAALGLAVGAVGLAMRPGMAWALDEARAKVLVDKLVAEINAVISSGRSESQMFRDFEKIFDRYADVPTIARYALGVDARRASAAQLREFTDVFARYISVKYGKRFREFIGGRIVVDSARKVKSFYEVKTTAHLRGEAPFAVSFLVSDRSGADKFFNLFIEGINMLLTERTEIGAMLDARGGDIDRMIADLRKAG</sequence>
<dbReference type="PROSITE" id="PS51318">
    <property type="entry name" value="TAT"/>
    <property type="match status" value="1"/>
</dbReference>
<name>A0A7C9HBF1_9RHOB</name>
<proteinExistence type="predicted"/>
<dbReference type="InterPro" id="IPR006311">
    <property type="entry name" value="TAT_signal"/>
</dbReference>
<dbReference type="Proteomes" id="UP000483078">
    <property type="component" value="Unassembled WGS sequence"/>
</dbReference>
<comment type="caution">
    <text evidence="1">The sequence shown here is derived from an EMBL/GenBank/DDBJ whole genome shotgun (WGS) entry which is preliminary data.</text>
</comment>
<dbReference type="PANTHER" id="PTHR36573">
    <property type="entry name" value="INTERMEMBRANE PHOSPHOLIPID TRANSPORT SYSTEM BINDING PROTEIN MLAC"/>
    <property type="match status" value="1"/>
</dbReference>
<evidence type="ECO:0000313" key="2">
    <source>
        <dbReference type="Proteomes" id="UP000483078"/>
    </source>
</evidence>
<reference evidence="1 2" key="1">
    <citation type="submission" date="2019-06" db="EMBL/GenBank/DDBJ databases">
        <title>Enrichment of Autotrophic Halophilic Microorganisms from Red Sea Brine Pool Using Microbial Electrosynthesis System.</title>
        <authorList>
            <person name="Alqahtani M.F."/>
            <person name="Bajracharya S."/>
            <person name="Katuri K.P."/>
            <person name="Ali M."/>
            <person name="Saikaly P.E."/>
        </authorList>
    </citation>
    <scope>NUCLEOTIDE SEQUENCE [LARGE SCALE GENOMIC DNA]</scope>
    <source>
        <strain evidence="1">MES6</strain>
    </source>
</reference>
<dbReference type="Gene3D" id="3.10.450.710">
    <property type="entry name" value="Tgt2/MlaC"/>
    <property type="match status" value="1"/>
</dbReference>
<dbReference type="EMBL" id="VENJ01000013">
    <property type="protein sequence ID" value="MTJ04990.1"/>
    <property type="molecule type" value="Genomic_DNA"/>
</dbReference>
<dbReference type="InterPro" id="IPR042245">
    <property type="entry name" value="Tgt2/MlaC_sf"/>
</dbReference>